<dbReference type="EMBL" id="JAIXMP010000026">
    <property type="protein sequence ID" value="KAI9253516.1"/>
    <property type="molecule type" value="Genomic_DNA"/>
</dbReference>
<accession>A0AAD5JTD7</accession>
<evidence type="ECO:0000313" key="2">
    <source>
        <dbReference type="Proteomes" id="UP001209540"/>
    </source>
</evidence>
<dbReference type="Proteomes" id="UP001209540">
    <property type="component" value="Unassembled WGS sequence"/>
</dbReference>
<keyword evidence="2" id="KW-1185">Reference proteome</keyword>
<comment type="caution">
    <text evidence="1">The sequence shown here is derived from an EMBL/GenBank/DDBJ whole genome shotgun (WGS) entry which is preliminary data.</text>
</comment>
<dbReference type="AlphaFoldDB" id="A0AAD5JTD7"/>
<protein>
    <submittedName>
        <fullName evidence="1">Uncharacterized protein</fullName>
    </submittedName>
</protein>
<evidence type="ECO:0000313" key="1">
    <source>
        <dbReference type="EMBL" id="KAI9253516.1"/>
    </source>
</evidence>
<sequence>MLIYTPKKEASSLFFEHAQILWSLDIDSDFGYHSDQRMIKRAANFIFGKQEGFKRMYIEDTIHGSSRSTDNKELKVLTSLPQLEYLEINGEKKIEGESLISQEGYFDYNSKSMQVMIVPYCVYQIMNYREWMAPSSVSIYPANGDSITVECLHKLYSVQELDIAITMMAISMTEKIIGDYSNEAVCGGVVLKVHLPSLVQERRFNRSGAFPGSGSRYCWVLKGTGFCV</sequence>
<reference evidence="1" key="1">
    <citation type="journal article" date="2022" name="IScience">
        <title>Evolution of zygomycete secretomes and the origins of terrestrial fungal ecologies.</title>
        <authorList>
            <person name="Chang Y."/>
            <person name="Wang Y."/>
            <person name="Mondo S."/>
            <person name="Ahrendt S."/>
            <person name="Andreopoulos W."/>
            <person name="Barry K."/>
            <person name="Beard J."/>
            <person name="Benny G.L."/>
            <person name="Blankenship S."/>
            <person name="Bonito G."/>
            <person name="Cuomo C."/>
            <person name="Desiro A."/>
            <person name="Gervers K.A."/>
            <person name="Hundley H."/>
            <person name="Kuo A."/>
            <person name="LaButti K."/>
            <person name="Lang B.F."/>
            <person name="Lipzen A."/>
            <person name="O'Donnell K."/>
            <person name="Pangilinan J."/>
            <person name="Reynolds N."/>
            <person name="Sandor L."/>
            <person name="Smith M.E."/>
            <person name="Tsang A."/>
            <person name="Grigoriev I.V."/>
            <person name="Stajich J.E."/>
            <person name="Spatafora J.W."/>
        </authorList>
    </citation>
    <scope>NUCLEOTIDE SEQUENCE</scope>
    <source>
        <strain evidence="1">RSA 2281</strain>
    </source>
</reference>
<reference evidence="1" key="2">
    <citation type="submission" date="2023-02" db="EMBL/GenBank/DDBJ databases">
        <authorList>
            <consortium name="DOE Joint Genome Institute"/>
            <person name="Mondo S.J."/>
            <person name="Chang Y."/>
            <person name="Wang Y."/>
            <person name="Ahrendt S."/>
            <person name="Andreopoulos W."/>
            <person name="Barry K."/>
            <person name="Beard J."/>
            <person name="Benny G.L."/>
            <person name="Blankenship S."/>
            <person name="Bonito G."/>
            <person name="Cuomo C."/>
            <person name="Desiro A."/>
            <person name="Gervers K.A."/>
            <person name="Hundley H."/>
            <person name="Kuo A."/>
            <person name="LaButti K."/>
            <person name="Lang B.F."/>
            <person name="Lipzen A."/>
            <person name="O'Donnell K."/>
            <person name="Pangilinan J."/>
            <person name="Reynolds N."/>
            <person name="Sandor L."/>
            <person name="Smith M.W."/>
            <person name="Tsang A."/>
            <person name="Grigoriev I.V."/>
            <person name="Stajich J.E."/>
            <person name="Spatafora J.W."/>
        </authorList>
    </citation>
    <scope>NUCLEOTIDE SEQUENCE</scope>
    <source>
        <strain evidence="1">RSA 2281</strain>
    </source>
</reference>
<proteinExistence type="predicted"/>
<organism evidence="1 2">
    <name type="scientific">Phascolomyces articulosus</name>
    <dbReference type="NCBI Taxonomy" id="60185"/>
    <lineage>
        <taxon>Eukaryota</taxon>
        <taxon>Fungi</taxon>
        <taxon>Fungi incertae sedis</taxon>
        <taxon>Mucoromycota</taxon>
        <taxon>Mucoromycotina</taxon>
        <taxon>Mucoromycetes</taxon>
        <taxon>Mucorales</taxon>
        <taxon>Lichtheimiaceae</taxon>
        <taxon>Phascolomyces</taxon>
    </lineage>
</organism>
<gene>
    <name evidence="1" type="ORF">BDA99DRAFT_540769</name>
</gene>
<name>A0AAD5JTD7_9FUNG</name>